<dbReference type="InterPro" id="IPR024997">
    <property type="entry name" value="DUF3892"/>
</dbReference>
<evidence type="ECO:0000313" key="1">
    <source>
        <dbReference type="EMBL" id="XBO46408.1"/>
    </source>
</evidence>
<dbReference type="Pfam" id="PF13031">
    <property type="entry name" value="DUF3892"/>
    <property type="match status" value="1"/>
</dbReference>
<protein>
    <submittedName>
        <fullName evidence="1">DUF3892 domain-containing protein</fullName>
    </submittedName>
</protein>
<proteinExistence type="predicted"/>
<dbReference type="EMBL" id="CP157485">
    <property type="protein sequence ID" value="XBO46408.1"/>
    <property type="molecule type" value="Genomic_DNA"/>
</dbReference>
<gene>
    <name evidence="1" type="ORF">ABEG20_14030</name>
</gene>
<dbReference type="RefSeq" id="WP_406823957.1">
    <property type="nucleotide sequence ID" value="NZ_CP157485.1"/>
</dbReference>
<organism evidence="1">
    <name type="scientific">Pedobacter sp. KACC 23697</name>
    <dbReference type="NCBI Taxonomy" id="3149230"/>
    <lineage>
        <taxon>Bacteria</taxon>
        <taxon>Pseudomonadati</taxon>
        <taxon>Bacteroidota</taxon>
        <taxon>Sphingobacteriia</taxon>
        <taxon>Sphingobacteriales</taxon>
        <taxon>Sphingobacteriaceae</taxon>
        <taxon>Pedobacter</taxon>
    </lineage>
</organism>
<accession>A0AAU7K140</accession>
<name>A0AAU7K140_9SPHI</name>
<sequence>MATSVQISCINKDDRYNAYERITHVGGIHSNQRWKLTLDDAIKSIENGTYSFYTSVNGHVRKVVVATRSGKKYLKTEADSDTPDNLLSLPECP</sequence>
<reference evidence="1" key="1">
    <citation type="submission" date="2024-05" db="EMBL/GenBank/DDBJ databases">
        <authorList>
            <person name="Kim S."/>
            <person name="Heo J."/>
            <person name="Choi H."/>
            <person name="Choi Y."/>
            <person name="Kwon S.-W."/>
            <person name="Kim Y."/>
        </authorList>
    </citation>
    <scope>NUCLEOTIDE SEQUENCE</scope>
    <source>
        <strain evidence="1">KACC 23697</strain>
    </source>
</reference>
<dbReference type="AlphaFoldDB" id="A0AAU7K140"/>